<dbReference type="SMART" id="SM00714">
    <property type="entry name" value="LITAF"/>
    <property type="match status" value="1"/>
</dbReference>
<evidence type="ECO:0000256" key="1">
    <source>
        <dbReference type="ARBA" id="ARBA00004414"/>
    </source>
</evidence>
<name>A0A443SVP4_9ACAR</name>
<dbReference type="VEuPathDB" id="VectorBase:LDEU000441"/>
<keyword evidence="8" id="KW-0812">Transmembrane</keyword>
<feature type="transmembrane region" description="Helical" evidence="8">
    <location>
        <begin position="23"/>
        <end position="45"/>
    </location>
</feature>
<sequence>MRLQCHICKAEIYTTTETESGPLTWIICCVTGICCHCGCCLLPFCMRCSKNIVHRCPNCQQYLGTYKRL</sequence>
<evidence type="ECO:0000256" key="3">
    <source>
        <dbReference type="ARBA" id="ARBA00004630"/>
    </source>
</evidence>
<accession>A0A443SVP4</accession>
<dbReference type="InterPro" id="IPR037519">
    <property type="entry name" value="LITAF_fam"/>
</dbReference>
<dbReference type="Proteomes" id="UP000288716">
    <property type="component" value="Unassembled WGS sequence"/>
</dbReference>
<dbReference type="PANTHER" id="PTHR23292">
    <property type="entry name" value="LIPOPOLYSACCHARIDE-INDUCED TUMOR NECROSIS FACTOR-ALPHA FACTOR"/>
    <property type="match status" value="1"/>
</dbReference>
<keyword evidence="7 8" id="KW-0472">Membrane</keyword>
<gene>
    <name evidence="10" type="ORF">B4U80_01654</name>
</gene>
<keyword evidence="8" id="KW-1133">Transmembrane helix</keyword>
<keyword evidence="11" id="KW-1185">Reference proteome</keyword>
<evidence type="ECO:0000256" key="4">
    <source>
        <dbReference type="ARBA" id="ARBA00005975"/>
    </source>
</evidence>
<dbReference type="AlphaFoldDB" id="A0A443SVP4"/>
<organism evidence="10 11">
    <name type="scientific">Leptotrombidium deliense</name>
    <dbReference type="NCBI Taxonomy" id="299467"/>
    <lineage>
        <taxon>Eukaryota</taxon>
        <taxon>Metazoa</taxon>
        <taxon>Ecdysozoa</taxon>
        <taxon>Arthropoda</taxon>
        <taxon>Chelicerata</taxon>
        <taxon>Arachnida</taxon>
        <taxon>Acari</taxon>
        <taxon>Acariformes</taxon>
        <taxon>Trombidiformes</taxon>
        <taxon>Prostigmata</taxon>
        <taxon>Anystina</taxon>
        <taxon>Parasitengona</taxon>
        <taxon>Trombiculoidea</taxon>
        <taxon>Trombiculidae</taxon>
        <taxon>Leptotrombidium</taxon>
    </lineage>
</organism>
<dbReference type="PANTHER" id="PTHR23292:SF6">
    <property type="entry name" value="FI16602P1-RELATED"/>
    <property type="match status" value="1"/>
</dbReference>
<evidence type="ECO:0000313" key="11">
    <source>
        <dbReference type="Proteomes" id="UP000288716"/>
    </source>
</evidence>
<comment type="caution">
    <text evidence="10">The sequence shown here is derived from an EMBL/GenBank/DDBJ whole genome shotgun (WGS) entry which is preliminary data.</text>
</comment>
<feature type="domain" description="LITAF" evidence="9">
    <location>
        <begin position="1"/>
        <end position="68"/>
    </location>
</feature>
<evidence type="ECO:0000259" key="9">
    <source>
        <dbReference type="PROSITE" id="PS51837"/>
    </source>
</evidence>
<keyword evidence="6" id="KW-0862">Zinc</keyword>
<reference evidence="10 11" key="1">
    <citation type="journal article" date="2018" name="Gigascience">
        <title>Genomes of trombidid mites reveal novel predicted allergens and laterally-transferred genes associated with secondary metabolism.</title>
        <authorList>
            <person name="Dong X."/>
            <person name="Chaisiri K."/>
            <person name="Xia D."/>
            <person name="Armstrong S.D."/>
            <person name="Fang Y."/>
            <person name="Donnelly M.J."/>
            <person name="Kadowaki T."/>
            <person name="McGarry J.W."/>
            <person name="Darby A.C."/>
            <person name="Makepeace B.L."/>
        </authorList>
    </citation>
    <scope>NUCLEOTIDE SEQUENCE [LARGE SCALE GENOMIC DNA]</scope>
    <source>
        <strain evidence="10">UoL-UT</strain>
    </source>
</reference>
<proteinExistence type="inferred from homology"/>
<dbReference type="GO" id="GO:0005765">
    <property type="term" value="C:lysosomal membrane"/>
    <property type="evidence" value="ECO:0007669"/>
    <property type="project" value="UniProtKB-SubCell"/>
</dbReference>
<dbReference type="EMBL" id="NCKV01000120">
    <property type="protein sequence ID" value="RWS31595.1"/>
    <property type="molecule type" value="Genomic_DNA"/>
</dbReference>
<dbReference type="STRING" id="299467.A0A443SVP4"/>
<protein>
    <submittedName>
        <fullName evidence="10">Lipopolysaccharide-induced TNF-alpha factor-like protein</fullName>
    </submittedName>
</protein>
<evidence type="ECO:0000256" key="6">
    <source>
        <dbReference type="ARBA" id="ARBA00022833"/>
    </source>
</evidence>
<evidence type="ECO:0000256" key="7">
    <source>
        <dbReference type="ARBA" id="ARBA00023136"/>
    </source>
</evidence>
<evidence type="ECO:0000256" key="2">
    <source>
        <dbReference type="ARBA" id="ARBA00004481"/>
    </source>
</evidence>
<dbReference type="Pfam" id="PF10601">
    <property type="entry name" value="zf-LITAF-like"/>
    <property type="match status" value="1"/>
</dbReference>
<evidence type="ECO:0000256" key="5">
    <source>
        <dbReference type="ARBA" id="ARBA00022723"/>
    </source>
</evidence>
<keyword evidence="5" id="KW-0479">Metal-binding</keyword>
<dbReference type="GO" id="GO:0031902">
    <property type="term" value="C:late endosome membrane"/>
    <property type="evidence" value="ECO:0007669"/>
    <property type="project" value="UniProtKB-SubCell"/>
</dbReference>
<evidence type="ECO:0000256" key="8">
    <source>
        <dbReference type="SAM" id="Phobius"/>
    </source>
</evidence>
<dbReference type="GO" id="GO:0008270">
    <property type="term" value="F:zinc ion binding"/>
    <property type="evidence" value="ECO:0007669"/>
    <property type="project" value="TreeGrafter"/>
</dbReference>
<dbReference type="InterPro" id="IPR006629">
    <property type="entry name" value="LITAF"/>
</dbReference>
<dbReference type="PROSITE" id="PS51837">
    <property type="entry name" value="LITAF"/>
    <property type="match status" value="1"/>
</dbReference>
<comment type="subcellular location">
    <subcellularLocation>
        <location evidence="2">Endosome membrane</location>
        <topology evidence="2">Peripheral membrane protein</topology>
    </subcellularLocation>
    <subcellularLocation>
        <location evidence="1">Late endosome membrane</location>
    </subcellularLocation>
    <subcellularLocation>
        <location evidence="3">Lysosome membrane</location>
        <topology evidence="3">Peripheral membrane protein</topology>
        <orientation evidence="3">Cytoplasmic side</orientation>
    </subcellularLocation>
</comment>
<evidence type="ECO:0000313" key="10">
    <source>
        <dbReference type="EMBL" id="RWS31595.1"/>
    </source>
</evidence>
<comment type="similarity">
    <text evidence="4">Belongs to the CDIP1/LITAF family.</text>
</comment>